<comment type="catalytic activity">
    <reaction evidence="17">
        <text>2 L-arginine + 3 NADPH + 4 O2 + H(+) = 2 L-citrulline + 2 nitric oxide + 3 NADP(+) + 4 H2O</text>
        <dbReference type="Rhea" id="RHEA:19897"/>
        <dbReference type="ChEBI" id="CHEBI:15377"/>
        <dbReference type="ChEBI" id="CHEBI:15378"/>
        <dbReference type="ChEBI" id="CHEBI:15379"/>
        <dbReference type="ChEBI" id="CHEBI:16480"/>
        <dbReference type="ChEBI" id="CHEBI:32682"/>
        <dbReference type="ChEBI" id="CHEBI:57743"/>
        <dbReference type="ChEBI" id="CHEBI:57783"/>
        <dbReference type="ChEBI" id="CHEBI:58349"/>
        <dbReference type="EC" id="1.14.13.39"/>
    </reaction>
    <physiologicalReaction direction="left-to-right" evidence="17">
        <dbReference type="Rhea" id="RHEA:19898"/>
    </physiologicalReaction>
</comment>
<evidence type="ECO:0000256" key="13">
    <source>
        <dbReference type="ARBA" id="ARBA00022860"/>
    </source>
</evidence>
<dbReference type="InterPro" id="IPR044940">
    <property type="entry name" value="NOS_dom_2"/>
</dbReference>
<evidence type="ECO:0000256" key="2">
    <source>
        <dbReference type="ARBA" id="ARBA00001950"/>
    </source>
</evidence>
<comment type="similarity">
    <text evidence="5">Belongs to the NOS family.</text>
</comment>
<dbReference type="InterPro" id="IPR036119">
    <property type="entry name" value="NOS_N_sf"/>
</dbReference>
<dbReference type="PANTHER" id="PTHR43410">
    <property type="entry name" value="NITRIC OXIDE SYNTHASE OXYGENASE"/>
    <property type="match status" value="1"/>
</dbReference>
<keyword evidence="10" id="KW-0479">Metal-binding</keyword>
<dbReference type="OrthoDB" id="1856718at2759"/>
<dbReference type="GO" id="GO:0046872">
    <property type="term" value="F:metal ion binding"/>
    <property type="evidence" value="ECO:0007669"/>
    <property type="project" value="UniProtKB-KW"/>
</dbReference>
<evidence type="ECO:0000313" key="21">
    <source>
        <dbReference type="Proteomes" id="UP000198323"/>
    </source>
</evidence>
<dbReference type="AlphaFoldDB" id="A0A226N9L7"/>
<name>A0A226N9L7_CALSU</name>
<feature type="domain" description="Nitric oxide synthase (NOS)" evidence="19">
    <location>
        <begin position="80"/>
        <end position="87"/>
    </location>
</feature>
<dbReference type="Gene3D" id="3.90.440.10">
    <property type="entry name" value="Nitric Oxide Synthase,Heme Domain,Chain A domain 2"/>
    <property type="match status" value="1"/>
</dbReference>
<evidence type="ECO:0000259" key="19">
    <source>
        <dbReference type="PROSITE" id="PS60001"/>
    </source>
</evidence>
<dbReference type="GO" id="GO:0005516">
    <property type="term" value="F:calmodulin binding"/>
    <property type="evidence" value="ECO:0007669"/>
    <property type="project" value="UniProtKB-KW"/>
</dbReference>
<keyword evidence="13" id="KW-0112">Calmodulin-binding</keyword>
<feature type="region of interest" description="Disordered" evidence="18">
    <location>
        <begin position="23"/>
        <end position="42"/>
    </location>
</feature>
<evidence type="ECO:0000256" key="17">
    <source>
        <dbReference type="ARBA" id="ARBA00047419"/>
    </source>
</evidence>
<dbReference type="GO" id="GO:0004517">
    <property type="term" value="F:nitric-oxide synthase activity"/>
    <property type="evidence" value="ECO:0007669"/>
    <property type="project" value="UniProtKB-EC"/>
</dbReference>
<evidence type="ECO:0000256" key="14">
    <source>
        <dbReference type="ARBA" id="ARBA00023002"/>
    </source>
</evidence>
<accession>A0A226N9L7</accession>
<dbReference type="FunFam" id="3.90.440.10:FF:000001">
    <property type="entry name" value="Endothelial nitric oxide synthase"/>
    <property type="match status" value="1"/>
</dbReference>
<dbReference type="GO" id="GO:0006809">
    <property type="term" value="P:nitric oxide biosynthetic process"/>
    <property type="evidence" value="ECO:0007669"/>
    <property type="project" value="InterPro"/>
</dbReference>
<protein>
    <recommendedName>
        <fullName evidence="6">nitric-oxide synthase (NADPH)</fullName>
        <ecNumber evidence="6">1.14.13.39</ecNumber>
    </recommendedName>
    <alternativeName>
        <fullName evidence="16">Constitutive NOS</fullName>
    </alternativeName>
</protein>
<evidence type="ECO:0000256" key="1">
    <source>
        <dbReference type="ARBA" id="ARBA00001917"/>
    </source>
</evidence>
<keyword evidence="14" id="KW-0560">Oxidoreductase</keyword>
<comment type="cofactor">
    <cofactor evidence="1">
        <name>FMN</name>
        <dbReference type="ChEBI" id="CHEBI:58210"/>
    </cofactor>
</comment>
<evidence type="ECO:0000313" key="20">
    <source>
        <dbReference type="EMBL" id="OXB64241.1"/>
    </source>
</evidence>
<keyword evidence="8" id="KW-0285">Flavoprotein</keyword>
<keyword evidence="15" id="KW-0408">Iron</keyword>
<keyword evidence="7" id="KW-0349">Heme</keyword>
<comment type="caution">
    <text evidence="20">The sequence shown here is derived from an EMBL/GenBank/DDBJ whole genome shotgun (WGS) entry which is preliminary data.</text>
</comment>
<evidence type="ECO:0000256" key="7">
    <source>
        <dbReference type="ARBA" id="ARBA00022617"/>
    </source>
</evidence>
<comment type="cofactor">
    <cofactor evidence="2">
        <name>(6R)-L-erythro-5,6,7,8-tetrahydrobiopterin</name>
        <dbReference type="ChEBI" id="CHEBI:59560"/>
    </cofactor>
</comment>
<evidence type="ECO:0000256" key="4">
    <source>
        <dbReference type="ARBA" id="ARBA00001974"/>
    </source>
</evidence>
<sequence length="216" mass="23834">MGNLPALPPAAARSCGICSRSVSPAPEDGAGHDPPARENSAAHAQRLREVEAAVRDTGTYQLHEAELIFGAKHAWRNAARCVGRIQWNKLQVFDARDCATVEEMFGFLCSHIQYATNKGNIRSAITVFPQRTRGRGDFRIWNAQLIRYAGYREPDGSVLGDPASVDITELCVHYGWSPPRGRFDVLPLLLQSPERGPDIFPLPEEIVLQVPLSHPT</sequence>
<dbReference type="PROSITE" id="PS60001">
    <property type="entry name" value="NOS"/>
    <property type="match status" value="1"/>
</dbReference>
<evidence type="ECO:0000256" key="3">
    <source>
        <dbReference type="ARBA" id="ARBA00001970"/>
    </source>
</evidence>
<dbReference type="PANTHER" id="PTHR43410:SF1">
    <property type="entry name" value="NITRIC OXIDE SYNTHASE"/>
    <property type="match status" value="1"/>
</dbReference>
<evidence type="ECO:0000256" key="18">
    <source>
        <dbReference type="SAM" id="MobiDB-lite"/>
    </source>
</evidence>
<dbReference type="InterPro" id="IPR050607">
    <property type="entry name" value="NOS"/>
</dbReference>
<organism evidence="20 21">
    <name type="scientific">Callipepla squamata</name>
    <name type="common">Scaled quail</name>
    <dbReference type="NCBI Taxonomy" id="9009"/>
    <lineage>
        <taxon>Eukaryota</taxon>
        <taxon>Metazoa</taxon>
        <taxon>Chordata</taxon>
        <taxon>Craniata</taxon>
        <taxon>Vertebrata</taxon>
        <taxon>Euteleostomi</taxon>
        <taxon>Archelosauria</taxon>
        <taxon>Archosauria</taxon>
        <taxon>Dinosauria</taxon>
        <taxon>Saurischia</taxon>
        <taxon>Theropoda</taxon>
        <taxon>Coelurosauria</taxon>
        <taxon>Aves</taxon>
        <taxon>Neognathae</taxon>
        <taxon>Galloanserae</taxon>
        <taxon>Galliformes</taxon>
        <taxon>Odontophoridae</taxon>
        <taxon>Callipepla</taxon>
    </lineage>
</organism>
<evidence type="ECO:0000256" key="11">
    <source>
        <dbReference type="ARBA" id="ARBA00022827"/>
    </source>
</evidence>
<gene>
    <name evidence="20" type="ORF">ASZ78_003689</name>
</gene>
<evidence type="ECO:0000256" key="8">
    <source>
        <dbReference type="ARBA" id="ARBA00022630"/>
    </source>
</evidence>
<proteinExistence type="inferred from homology"/>
<dbReference type="Proteomes" id="UP000198323">
    <property type="component" value="Unassembled WGS sequence"/>
</dbReference>
<dbReference type="InterPro" id="IPR004030">
    <property type="entry name" value="NOS_N"/>
</dbReference>
<keyword evidence="11" id="KW-0274">FAD</keyword>
<evidence type="ECO:0000256" key="15">
    <source>
        <dbReference type="ARBA" id="ARBA00023004"/>
    </source>
</evidence>
<comment type="cofactor">
    <cofactor evidence="3">
        <name>heme b</name>
        <dbReference type="ChEBI" id="CHEBI:60344"/>
    </cofactor>
</comment>
<evidence type="ECO:0000256" key="16">
    <source>
        <dbReference type="ARBA" id="ARBA00029794"/>
    </source>
</evidence>
<comment type="cofactor">
    <cofactor evidence="4">
        <name>FAD</name>
        <dbReference type="ChEBI" id="CHEBI:57692"/>
    </cofactor>
</comment>
<dbReference type="Pfam" id="PF02898">
    <property type="entry name" value="NO_synthase"/>
    <property type="match status" value="1"/>
</dbReference>
<keyword evidence="12" id="KW-0521">NADP</keyword>
<evidence type="ECO:0000256" key="6">
    <source>
        <dbReference type="ARBA" id="ARBA00012989"/>
    </source>
</evidence>
<evidence type="ECO:0000256" key="10">
    <source>
        <dbReference type="ARBA" id="ARBA00022723"/>
    </source>
</evidence>
<dbReference type="EMBL" id="MCFN01000127">
    <property type="protein sequence ID" value="OXB64241.1"/>
    <property type="molecule type" value="Genomic_DNA"/>
</dbReference>
<dbReference type="STRING" id="9009.A0A226N9L7"/>
<dbReference type="EC" id="1.14.13.39" evidence="6"/>
<evidence type="ECO:0000256" key="5">
    <source>
        <dbReference type="ARBA" id="ARBA00006267"/>
    </source>
</evidence>
<evidence type="ECO:0000256" key="12">
    <source>
        <dbReference type="ARBA" id="ARBA00022857"/>
    </source>
</evidence>
<dbReference type="SUPFAM" id="SSF56512">
    <property type="entry name" value="Nitric oxide (NO) synthase oxygenase domain"/>
    <property type="match status" value="1"/>
</dbReference>
<keyword evidence="9" id="KW-0288">FMN</keyword>
<keyword evidence="21" id="KW-1185">Reference proteome</keyword>
<reference evidence="20 21" key="1">
    <citation type="submission" date="2016-07" db="EMBL/GenBank/DDBJ databases">
        <title>Disparate Historic Effective Population Sizes Predicted by Modern Levels of Genome Diversity for the Scaled Quail (Callipepla squamata) and the Northern Bobwhite (Colinus virginianus): Inferences from First and Second Generation Draft Genome Assemblies for Sympatric New World Quail.</title>
        <authorList>
            <person name="Oldeschulte D.L."/>
            <person name="Halley Y.A."/>
            <person name="Bhattarai E.K."/>
            <person name="Brashear W.A."/>
            <person name="Hill J."/>
            <person name="Metz R.P."/>
            <person name="Johnson C.D."/>
            <person name="Rollins D."/>
            <person name="Peterson M.J."/>
            <person name="Bickhart D.M."/>
            <person name="Decker J.E."/>
            <person name="Seabury C.M."/>
        </authorList>
    </citation>
    <scope>NUCLEOTIDE SEQUENCE [LARGE SCALE GENOMIC DNA]</scope>
    <source>
        <strain evidence="20 21">Texas</strain>
        <tissue evidence="20">Leg muscle</tissue>
    </source>
</reference>
<evidence type="ECO:0000256" key="9">
    <source>
        <dbReference type="ARBA" id="ARBA00022643"/>
    </source>
</evidence>